<dbReference type="PANTHER" id="PTHR33794:SF1">
    <property type="entry name" value="BACILLOLYSIN"/>
    <property type="match status" value="1"/>
</dbReference>
<dbReference type="Proteomes" id="UP001596175">
    <property type="component" value="Unassembled WGS sequence"/>
</dbReference>
<reference evidence="11" key="1">
    <citation type="journal article" date="2019" name="Int. J. Syst. Evol. Microbiol.">
        <title>The Global Catalogue of Microorganisms (GCM) 10K type strain sequencing project: providing services to taxonomists for standard genome sequencing and annotation.</title>
        <authorList>
            <consortium name="The Broad Institute Genomics Platform"/>
            <consortium name="The Broad Institute Genome Sequencing Center for Infectious Disease"/>
            <person name="Wu L."/>
            <person name="Ma J."/>
        </authorList>
    </citation>
    <scope>NUCLEOTIDE SEQUENCE [LARGE SCALE GENOMIC DNA]</scope>
    <source>
        <strain evidence="11">XZYJ18</strain>
    </source>
</reference>
<dbReference type="PANTHER" id="PTHR33794">
    <property type="entry name" value="BACILLOLYSIN"/>
    <property type="match status" value="1"/>
</dbReference>
<comment type="cofactor">
    <cofactor evidence="7">
        <name>Zn(2+)</name>
        <dbReference type="ChEBI" id="CHEBI:29105"/>
    </cofactor>
</comment>
<comment type="similarity">
    <text evidence="1 7">Belongs to the peptidase M4 family.</text>
</comment>
<dbReference type="EC" id="3.4.24.-" evidence="7"/>
<keyword evidence="3" id="KW-0479">Metal-binding</keyword>
<accession>A0ABV9ZNB9</accession>
<feature type="domain" description="Peptidase M4 C-terminal" evidence="9">
    <location>
        <begin position="389"/>
        <end position="562"/>
    </location>
</feature>
<keyword evidence="11" id="KW-1185">Reference proteome</keyword>
<evidence type="ECO:0000256" key="4">
    <source>
        <dbReference type="ARBA" id="ARBA00022801"/>
    </source>
</evidence>
<name>A0ABV9ZNB9_9PSEU</name>
<dbReference type="InterPro" id="IPR013856">
    <property type="entry name" value="Peptidase_M4_domain"/>
</dbReference>
<comment type="subcellular location">
    <subcellularLocation>
        <location evidence="7">Secreted</location>
    </subcellularLocation>
</comment>
<evidence type="ECO:0000256" key="2">
    <source>
        <dbReference type="ARBA" id="ARBA00022670"/>
    </source>
</evidence>
<gene>
    <name evidence="10" type="ORF">ACFPK1_32235</name>
</gene>
<dbReference type="InterPro" id="IPR023612">
    <property type="entry name" value="Peptidase_M4"/>
</dbReference>
<keyword evidence="6 7" id="KW-0482">Metalloprotease</keyword>
<dbReference type="Gene3D" id="1.10.390.10">
    <property type="entry name" value="Neutral Protease Domain 2"/>
    <property type="match status" value="1"/>
</dbReference>
<keyword evidence="7" id="KW-0964">Secreted</keyword>
<dbReference type="PRINTS" id="PR00730">
    <property type="entry name" value="THERMOLYSIN"/>
</dbReference>
<feature type="domain" description="Peptidase M4" evidence="8">
    <location>
        <begin position="281"/>
        <end position="385"/>
    </location>
</feature>
<evidence type="ECO:0000256" key="1">
    <source>
        <dbReference type="ARBA" id="ARBA00009388"/>
    </source>
</evidence>
<evidence type="ECO:0000256" key="7">
    <source>
        <dbReference type="RuleBase" id="RU366073"/>
    </source>
</evidence>
<evidence type="ECO:0000259" key="8">
    <source>
        <dbReference type="Pfam" id="PF01447"/>
    </source>
</evidence>
<dbReference type="EMBL" id="JBHSKG010000030">
    <property type="protein sequence ID" value="MFC5142931.1"/>
    <property type="molecule type" value="Genomic_DNA"/>
</dbReference>
<evidence type="ECO:0000256" key="5">
    <source>
        <dbReference type="ARBA" id="ARBA00022833"/>
    </source>
</evidence>
<proteinExistence type="inferred from homology"/>
<dbReference type="Gene3D" id="3.10.170.10">
    <property type="match status" value="1"/>
</dbReference>
<evidence type="ECO:0000256" key="6">
    <source>
        <dbReference type="ARBA" id="ARBA00023049"/>
    </source>
</evidence>
<dbReference type="RefSeq" id="WP_378025016.1">
    <property type="nucleotide sequence ID" value="NZ_JBHSKG010000030.1"/>
</dbReference>
<dbReference type="CDD" id="cd09597">
    <property type="entry name" value="M4_TLP"/>
    <property type="match status" value="1"/>
</dbReference>
<keyword evidence="2 7" id="KW-0645">Protease</keyword>
<dbReference type="InterPro" id="IPR050728">
    <property type="entry name" value="Zinc_Metalloprotease_M4"/>
</dbReference>
<evidence type="ECO:0000313" key="11">
    <source>
        <dbReference type="Proteomes" id="UP001596175"/>
    </source>
</evidence>
<comment type="function">
    <text evidence="7">Extracellular zinc metalloprotease.</text>
</comment>
<comment type="caution">
    <text evidence="10">The sequence shown here is derived from an EMBL/GenBank/DDBJ whole genome shotgun (WGS) entry which is preliminary data.</text>
</comment>
<dbReference type="Pfam" id="PF01447">
    <property type="entry name" value="Peptidase_M4"/>
    <property type="match status" value="1"/>
</dbReference>
<protein>
    <recommendedName>
        <fullName evidence="7">Neutral metalloproteinase</fullName>
        <ecNumber evidence="7">3.4.24.-</ecNumber>
    </recommendedName>
</protein>
<sequence>MADDGLSTFTLHRDDQQPIIAAINEEVADTSTRRPASLAPDEVDPETAARRYLREMVARPEVPTPTADVPADTPEYRTIATETLPLTDTTTVKFAQYFHRVPVYGSLVTIELERDNTLLSISSTLAEPTGVDPVARVSPLEARDAAHAAAGIDRAGDDEQRPRLYYYRDSRAQPPTWRLVYMVRDVLRDAPGDDGGGPTTIVPDLVDYVVDAHDGGVVAVLPRTQSVGPGADEEIADDALGEPRRFRVLPDGAGRRWLRDPELNVRTHDFEFQDAFGRAHLLPGDGVSAPPEPWSPAAVSAHANAAEVARFLVEVLRRDGLDGRGGSYVSSINCVDGPAGANREWRNAAWFRGQMIYGQRRVGGQLQSYAAAGDVVAHEIVHGLTDNTAGLEYVTESGALNESYSDILGIIIANRNETDIARWDWELGEDLDGTGVPLRDLSDPAHRGQPAHMDDFLRLPPGVAPSRSNDWGFVHSNSGIHNKAAYGVLTATHADGTHVFAPAEGAALFYLALTQHLSRRSGFDTSRRGVELAARTLFRRDPPATRAAKLAAIGEGFDAVGIEGADDATVLAGRG</sequence>
<evidence type="ECO:0000256" key="3">
    <source>
        <dbReference type="ARBA" id="ARBA00022723"/>
    </source>
</evidence>
<dbReference type="SUPFAM" id="SSF55486">
    <property type="entry name" value="Metalloproteases ('zincins'), catalytic domain"/>
    <property type="match status" value="1"/>
</dbReference>
<organism evidence="10 11">
    <name type="scientific">Actinomycetospora rhizophila</name>
    <dbReference type="NCBI Taxonomy" id="1416876"/>
    <lineage>
        <taxon>Bacteria</taxon>
        <taxon>Bacillati</taxon>
        <taxon>Actinomycetota</taxon>
        <taxon>Actinomycetes</taxon>
        <taxon>Pseudonocardiales</taxon>
        <taxon>Pseudonocardiaceae</taxon>
        <taxon>Actinomycetospora</taxon>
    </lineage>
</organism>
<evidence type="ECO:0000259" key="9">
    <source>
        <dbReference type="Pfam" id="PF02868"/>
    </source>
</evidence>
<dbReference type="InterPro" id="IPR027268">
    <property type="entry name" value="Peptidase_M4/M1_CTD_sf"/>
</dbReference>
<dbReference type="Pfam" id="PF02868">
    <property type="entry name" value="Peptidase_M4_C"/>
    <property type="match status" value="1"/>
</dbReference>
<dbReference type="InterPro" id="IPR001570">
    <property type="entry name" value="Peptidase_M4_C_domain"/>
</dbReference>
<keyword evidence="5 7" id="KW-0862">Zinc</keyword>
<keyword evidence="4 7" id="KW-0378">Hydrolase</keyword>
<evidence type="ECO:0000313" key="10">
    <source>
        <dbReference type="EMBL" id="MFC5142931.1"/>
    </source>
</evidence>